<reference evidence="5" key="2">
    <citation type="submission" date="2021-08" db="EMBL/GenBank/DDBJ databases">
        <authorList>
            <person name="Tani A."/>
            <person name="Ola A."/>
            <person name="Ogura Y."/>
            <person name="Katsura K."/>
            <person name="Hayashi T."/>
        </authorList>
    </citation>
    <scope>NUCLEOTIDE SEQUENCE</scope>
    <source>
        <strain evidence="5">KCTC 52305</strain>
    </source>
</reference>
<dbReference type="NCBIfam" id="TIGR00857">
    <property type="entry name" value="pyrC_multi"/>
    <property type="match status" value="1"/>
</dbReference>
<sequence length="431" mass="45327">MTPLLIANARLVDPASGREGPGAVLVRDGVVADVHWGAAPPAPEGAETVEAGGHVLAPGLVDLRAFVGEPGAEHRETLASASAAAAAGGVTTLVCMPDTNPVIDDPAIVDFVLRRARDTASVHVLPAAAITKGLGGRVMTEFGLLGEAGAVAFTDGLRSLTNAQVMRRALTYARDFGALLMQHVEEPDLVGDGVMNEGEMASRLGLHGIPREAETILLERDIRLVRLTGGRYHAAMISCADSVEIVRRAKEAGLPVTCGVSINNLVLNENDIGHYRTFCKLSPPLRDEADRQAVVAGLAEGVIDVVVSDHNPQDVETKRLPFAEAEDGALGIETLLAAALRLVHAGDLPLPRLLAALSSAPARVLGRAGGRLAPGAPADLVLIDPDAPYVLDKRRLRSLSKNSPFDEARLQGRALLTLVGGRVVHRFEEPR</sequence>
<accession>A0ABQ4QTF8</accession>
<dbReference type="InterPro" id="IPR024403">
    <property type="entry name" value="DHOase_cat"/>
</dbReference>
<gene>
    <name evidence="5" type="primary">pyrC</name>
    <name evidence="5" type="ORF">OPKNFCMD_0674</name>
</gene>
<protein>
    <submittedName>
        <fullName evidence="5">Dihydroorotase</fullName>
    </submittedName>
</protein>
<dbReference type="EMBL" id="BPQH01000002">
    <property type="protein sequence ID" value="GJD47961.1"/>
    <property type="molecule type" value="Genomic_DNA"/>
</dbReference>
<evidence type="ECO:0000313" key="5">
    <source>
        <dbReference type="EMBL" id="GJD47961.1"/>
    </source>
</evidence>
<dbReference type="InterPro" id="IPR011059">
    <property type="entry name" value="Metal-dep_hydrolase_composite"/>
</dbReference>
<dbReference type="Pfam" id="PF07969">
    <property type="entry name" value="Amidohydro_3"/>
    <property type="match status" value="1"/>
</dbReference>
<dbReference type="CDD" id="cd01317">
    <property type="entry name" value="DHOase_IIa"/>
    <property type="match status" value="1"/>
</dbReference>
<dbReference type="Proteomes" id="UP001055167">
    <property type="component" value="Unassembled WGS sequence"/>
</dbReference>
<evidence type="ECO:0000259" key="4">
    <source>
        <dbReference type="Pfam" id="PF12890"/>
    </source>
</evidence>
<dbReference type="SUPFAM" id="SSF51338">
    <property type="entry name" value="Composite domain of metallo-dependent hydrolases"/>
    <property type="match status" value="1"/>
</dbReference>
<dbReference type="Pfam" id="PF12890">
    <property type="entry name" value="DHOase"/>
    <property type="match status" value="1"/>
</dbReference>
<dbReference type="InterPro" id="IPR050138">
    <property type="entry name" value="DHOase/Allantoinase_Hydrolase"/>
</dbReference>
<evidence type="ECO:0000313" key="6">
    <source>
        <dbReference type="Proteomes" id="UP001055167"/>
    </source>
</evidence>
<evidence type="ECO:0000256" key="2">
    <source>
        <dbReference type="ARBA" id="ARBA00022975"/>
    </source>
</evidence>
<dbReference type="InterPro" id="IPR013108">
    <property type="entry name" value="Amidohydro_3"/>
</dbReference>
<evidence type="ECO:0000259" key="3">
    <source>
        <dbReference type="Pfam" id="PF07969"/>
    </source>
</evidence>
<reference evidence="5" key="1">
    <citation type="journal article" date="2021" name="Front. Microbiol.">
        <title>Comprehensive Comparative Genomics and Phenotyping of Methylobacterium Species.</title>
        <authorList>
            <person name="Alessa O."/>
            <person name="Ogura Y."/>
            <person name="Fujitani Y."/>
            <person name="Takami H."/>
            <person name="Hayashi T."/>
            <person name="Sahin N."/>
            <person name="Tani A."/>
        </authorList>
    </citation>
    <scope>NUCLEOTIDE SEQUENCE</scope>
    <source>
        <strain evidence="5">KCTC 52305</strain>
    </source>
</reference>
<dbReference type="Gene3D" id="2.30.40.10">
    <property type="entry name" value="Urease, subunit C, domain 1"/>
    <property type="match status" value="1"/>
</dbReference>
<dbReference type="RefSeq" id="WP_128564226.1">
    <property type="nucleotide sequence ID" value="NZ_BPQH01000002.1"/>
</dbReference>
<dbReference type="InterPro" id="IPR004722">
    <property type="entry name" value="DHOase"/>
</dbReference>
<proteinExistence type="predicted"/>
<dbReference type="InterPro" id="IPR032466">
    <property type="entry name" value="Metal_Hydrolase"/>
</dbReference>
<comment type="caution">
    <text evidence="5">The sequence shown here is derived from an EMBL/GenBank/DDBJ whole genome shotgun (WGS) entry which is preliminary data.</text>
</comment>
<feature type="domain" description="Amidohydrolase 3" evidence="3">
    <location>
        <begin position="347"/>
        <end position="425"/>
    </location>
</feature>
<dbReference type="SUPFAM" id="SSF51556">
    <property type="entry name" value="Metallo-dependent hydrolases"/>
    <property type="match status" value="1"/>
</dbReference>
<dbReference type="NCBIfam" id="NF006558">
    <property type="entry name" value="PRK09059.1"/>
    <property type="match status" value="1"/>
</dbReference>
<dbReference type="PANTHER" id="PTHR43668:SF2">
    <property type="entry name" value="ALLANTOINASE"/>
    <property type="match status" value="1"/>
</dbReference>
<evidence type="ECO:0000256" key="1">
    <source>
        <dbReference type="ARBA" id="ARBA00022833"/>
    </source>
</evidence>
<keyword evidence="2" id="KW-0665">Pyrimidine biosynthesis</keyword>
<name>A0ABQ4QTF8_9HYPH</name>
<dbReference type="PANTHER" id="PTHR43668">
    <property type="entry name" value="ALLANTOINASE"/>
    <property type="match status" value="1"/>
</dbReference>
<keyword evidence="6" id="KW-1185">Reference proteome</keyword>
<organism evidence="5 6">
    <name type="scientific">Methylobacterium crusticola</name>
    <dbReference type="NCBI Taxonomy" id="1697972"/>
    <lineage>
        <taxon>Bacteria</taxon>
        <taxon>Pseudomonadati</taxon>
        <taxon>Pseudomonadota</taxon>
        <taxon>Alphaproteobacteria</taxon>
        <taxon>Hyphomicrobiales</taxon>
        <taxon>Methylobacteriaceae</taxon>
        <taxon>Methylobacterium</taxon>
    </lineage>
</organism>
<keyword evidence="1" id="KW-0862">Zinc</keyword>
<feature type="domain" description="Dihydroorotase catalytic" evidence="4">
    <location>
        <begin position="53"/>
        <end position="240"/>
    </location>
</feature>
<dbReference type="Gene3D" id="3.20.20.140">
    <property type="entry name" value="Metal-dependent hydrolases"/>
    <property type="match status" value="1"/>
</dbReference>